<evidence type="ECO:0000259" key="11">
    <source>
        <dbReference type="Pfam" id="PF08648"/>
    </source>
</evidence>
<keyword evidence="8" id="KW-0539">Nucleus</keyword>
<comment type="function">
    <text evidence="1">May play a role in mRNA splicing.</text>
</comment>
<dbReference type="PANTHER" id="PTHR31077:SF1">
    <property type="entry name" value="U4_U6.U5 SMALL NUCLEAR RIBONUCLEOPROTEIN 27 KDA PROTEIN"/>
    <property type="match status" value="1"/>
</dbReference>
<keyword evidence="6" id="KW-0507">mRNA processing</keyword>
<feature type="region of interest" description="Disordered" evidence="10">
    <location>
        <begin position="1"/>
        <end position="81"/>
    </location>
</feature>
<dbReference type="OrthoDB" id="21368at2759"/>
<evidence type="ECO:0000313" key="13">
    <source>
        <dbReference type="Proteomes" id="UP000275408"/>
    </source>
</evidence>
<feature type="compositionally biased region" description="Basic and acidic residues" evidence="10">
    <location>
        <begin position="30"/>
        <end position="72"/>
    </location>
</feature>
<proteinExistence type="inferred from homology"/>
<comment type="subcellular location">
    <subcellularLocation>
        <location evidence="2">Nucleus</location>
    </subcellularLocation>
</comment>
<dbReference type="Proteomes" id="UP000275408">
    <property type="component" value="Unassembled WGS sequence"/>
</dbReference>
<evidence type="ECO:0000313" key="12">
    <source>
        <dbReference type="EMBL" id="RMX41835.1"/>
    </source>
</evidence>
<evidence type="ECO:0000256" key="4">
    <source>
        <dbReference type="ARBA" id="ARBA00011825"/>
    </source>
</evidence>
<comment type="subunit">
    <text evidence="4">Part of a tri-snRNP complex.</text>
</comment>
<gene>
    <name evidence="12" type="ORF">pdam_00012490</name>
</gene>
<sequence length="139" mass="15577">MIADEADPGHQSDEDIALFQDPLPQEDTEDHSLQGEGGPDHHHLGAPKDHVQEKRKTDKNDTPTEGDKRAEATVDVEEIPNEDEEAMMKMMGFSNFDSTKGKHVAGACNSSYSSVKKANKYRQYMNRRGGFNRPLDYVN</sequence>
<evidence type="ECO:0000256" key="1">
    <source>
        <dbReference type="ARBA" id="ARBA00003632"/>
    </source>
</evidence>
<dbReference type="Pfam" id="PF08648">
    <property type="entry name" value="SNRNP27"/>
    <property type="match status" value="1"/>
</dbReference>
<reference evidence="12 13" key="1">
    <citation type="journal article" date="2018" name="Sci. Rep.">
        <title>Comparative analysis of the Pocillopora damicornis genome highlights role of immune system in coral evolution.</title>
        <authorList>
            <person name="Cunning R."/>
            <person name="Bay R.A."/>
            <person name="Gillette P."/>
            <person name="Baker A.C."/>
            <person name="Traylor-Knowles N."/>
        </authorList>
    </citation>
    <scope>NUCLEOTIDE SEQUENCE [LARGE SCALE GENOMIC DNA]</scope>
    <source>
        <strain evidence="12">RSMAS</strain>
        <tissue evidence="12">Whole animal</tissue>
    </source>
</reference>
<dbReference type="EMBL" id="RCHS01003437">
    <property type="protein sequence ID" value="RMX41835.1"/>
    <property type="molecule type" value="Genomic_DNA"/>
</dbReference>
<dbReference type="GO" id="GO:0071011">
    <property type="term" value="C:precatalytic spliceosome"/>
    <property type="evidence" value="ECO:0007669"/>
    <property type="project" value="TreeGrafter"/>
</dbReference>
<keyword evidence="7" id="KW-0508">mRNA splicing</keyword>
<comment type="caution">
    <text evidence="12">The sequence shown here is derived from an EMBL/GenBank/DDBJ whole genome shotgun (WGS) entry which is preliminary data.</text>
</comment>
<dbReference type="AlphaFoldDB" id="A0A3M6TKC1"/>
<dbReference type="InterPro" id="IPR013957">
    <property type="entry name" value="SNRNP27"/>
</dbReference>
<dbReference type="PANTHER" id="PTHR31077">
    <property type="entry name" value="U4/U6.U5 SMALL NUCLEAR RIBONUCLEOPROTEIN 27 KDA PROTEIN"/>
    <property type="match status" value="1"/>
</dbReference>
<dbReference type="GO" id="GO:0008380">
    <property type="term" value="P:RNA splicing"/>
    <property type="evidence" value="ECO:0007669"/>
    <property type="project" value="UniProtKB-KW"/>
</dbReference>
<evidence type="ECO:0000256" key="5">
    <source>
        <dbReference type="ARBA" id="ARBA00014357"/>
    </source>
</evidence>
<accession>A0A3M6TKC1</accession>
<dbReference type="STRING" id="46731.A0A3M6TKC1"/>
<organism evidence="12 13">
    <name type="scientific">Pocillopora damicornis</name>
    <name type="common">Cauliflower coral</name>
    <name type="synonym">Millepora damicornis</name>
    <dbReference type="NCBI Taxonomy" id="46731"/>
    <lineage>
        <taxon>Eukaryota</taxon>
        <taxon>Metazoa</taxon>
        <taxon>Cnidaria</taxon>
        <taxon>Anthozoa</taxon>
        <taxon>Hexacorallia</taxon>
        <taxon>Scleractinia</taxon>
        <taxon>Astrocoeniina</taxon>
        <taxon>Pocilloporidae</taxon>
        <taxon>Pocillopora</taxon>
    </lineage>
</organism>
<evidence type="ECO:0000256" key="2">
    <source>
        <dbReference type="ARBA" id="ARBA00004123"/>
    </source>
</evidence>
<evidence type="ECO:0000256" key="8">
    <source>
        <dbReference type="ARBA" id="ARBA00023242"/>
    </source>
</evidence>
<evidence type="ECO:0000256" key="9">
    <source>
        <dbReference type="ARBA" id="ARBA00031864"/>
    </source>
</evidence>
<evidence type="ECO:0000256" key="7">
    <source>
        <dbReference type="ARBA" id="ARBA00023187"/>
    </source>
</evidence>
<comment type="similarity">
    <text evidence="3">Belongs to the SNUT3 family.</text>
</comment>
<name>A0A3M6TKC1_POCDA</name>
<dbReference type="GO" id="GO:0006397">
    <property type="term" value="P:mRNA processing"/>
    <property type="evidence" value="ECO:0007669"/>
    <property type="project" value="UniProtKB-KW"/>
</dbReference>
<feature type="domain" description="U4/U6.U5 small nuclear ribonucleoprotein 27kDa protein" evidence="11">
    <location>
        <begin position="82"/>
        <end position="137"/>
    </location>
</feature>
<evidence type="ECO:0000256" key="6">
    <source>
        <dbReference type="ARBA" id="ARBA00022664"/>
    </source>
</evidence>
<evidence type="ECO:0000256" key="3">
    <source>
        <dbReference type="ARBA" id="ARBA00008218"/>
    </source>
</evidence>
<evidence type="ECO:0000256" key="10">
    <source>
        <dbReference type="SAM" id="MobiDB-lite"/>
    </source>
</evidence>
<protein>
    <recommendedName>
        <fullName evidence="5">U4/U6.U5 small nuclear ribonucleoprotein 27 kDa protein</fullName>
    </recommendedName>
    <alternativeName>
        <fullName evidence="9">U4/U6.U5 tri-snRNP-associated protein 3</fullName>
    </alternativeName>
</protein>
<keyword evidence="13" id="KW-1185">Reference proteome</keyword>